<proteinExistence type="predicted"/>
<dbReference type="GO" id="GO:0005975">
    <property type="term" value="P:carbohydrate metabolic process"/>
    <property type="evidence" value="ECO:0007669"/>
    <property type="project" value="UniProtKB-ARBA"/>
</dbReference>
<dbReference type="AlphaFoldDB" id="A0A9X3S9B2"/>
<evidence type="ECO:0000256" key="1">
    <source>
        <dbReference type="SAM" id="MobiDB-lite"/>
    </source>
</evidence>
<dbReference type="Proteomes" id="UP001147653">
    <property type="component" value="Unassembled WGS sequence"/>
</dbReference>
<keyword evidence="3" id="KW-1185">Reference proteome</keyword>
<dbReference type="Gene3D" id="2.60.40.10">
    <property type="entry name" value="Immunoglobulins"/>
    <property type="match status" value="1"/>
</dbReference>
<name>A0A9X3S9B2_9ACTN</name>
<dbReference type="RefSeq" id="WP_270026831.1">
    <property type="nucleotide sequence ID" value="NZ_JAPDDP010000036.1"/>
</dbReference>
<evidence type="ECO:0000313" key="2">
    <source>
        <dbReference type="EMBL" id="MDA0182463.1"/>
    </source>
</evidence>
<reference evidence="2" key="1">
    <citation type="submission" date="2022-10" db="EMBL/GenBank/DDBJ databases">
        <title>The WGS of Solirubrobacter phytolaccae KCTC 29190.</title>
        <authorList>
            <person name="Jiang Z."/>
        </authorList>
    </citation>
    <scope>NUCLEOTIDE SEQUENCE</scope>
    <source>
        <strain evidence="2">KCTC 29190</strain>
    </source>
</reference>
<sequence>MLSGLALAGPGAVAANAAPYGWSDDGWLFTDIWQVDGDPYGSSPLSIRGSGEISYTPPGTAYVTAFQGVAHHWATGGATATWGIRLPNGQWADSMPVQPNDTGEAYYAGSTAGAQAVVQLSGAGSPDDYISLTYFGVDIDDPDVPTVTSASSGVSGWVKDGVRTATVAGTDAGVGVKQLDLLKGTQVLGSKTRICQQQEGLTACPQALSGTINYDAGQLPEGVNTLGVRAKDWTDKVSSVSTFPVKVDRSNPTIALSGPLFDNVGQDLDEATYNLHVVGADSLSGVQRIRVLVGGNLVHEALNPAAGDGEGLTTDYAFPTSAFPDGNHTVTVEITDRVGNTATQSIVAKNTQAATCVLDTGEDDWCEIEDRYSTTAGSDPDPLDLTSPDEEPADPDATLECIALFDNDADYCSDPPSLLREDQTITWGMADERHEMFDLQLFKDLTGVKIVRKIVSWNLVDLNDPNSTTDEFDRFKLWYQKAAKQYKVFVVLQRTNQPGLSNEQKSNLAPTVRQLSTKADQLTRKFSSIDYLAAWNEPNHSSQPTRGVRRCVQNNCKRGYGANVAGRYTAAIGRNACNAAEQCKVVAGELHQDINDSSWRPYLEEYLEGIEDERKTGEPRPQIWSTHPYVDIRRQNELRTSRFIHDVKVEYPSADIWLSEGGSRVDPLVPGMETAPNYTVQDQQVTHYVTDLAHSSASITHVIYYHFCEPSQWRDNPPRPRWDSGLMAPSGDQVTCAPTPRNAYNIWKTAVNGS</sequence>
<comment type="caution">
    <text evidence="2">The sequence shown here is derived from an EMBL/GenBank/DDBJ whole genome shotgun (WGS) entry which is preliminary data.</text>
</comment>
<protein>
    <submittedName>
        <fullName evidence="2">Uncharacterized protein</fullName>
    </submittedName>
</protein>
<dbReference type="InterPro" id="IPR017853">
    <property type="entry name" value="GH"/>
</dbReference>
<dbReference type="InterPro" id="IPR013783">
    <property type="entry name" value="Ig-like_fold"/>
</dbReference>
<accession>A0A9X3S9B2</accession>
<evidence type="ECO:0000313" key="3">
    <source>
        <dbReference type="Proteomes" id="UP001147653"/>
    </source>
</evidence>
<organism evidence="2 3">
    <name type="scientific">Solirubrobacter phytolaccae</name>
    <dbReference type="NCBI Taxonomy" id="1404360"/>
    <lineage>
        <taxon>Bacteria</taxon>
        <taxon>Bacillati</taxon>
        <taxon>Actinomycetota</taxon>
        <taxon>Thermoleophilia</taxon>
        <taxon>Solirubrobacterales</taxon>
        <taxon>Solirubrobacteraceae</taxon>
        <taxon>Solirubrobacter</taxon>
    </lineage>
</organism>
<gene>
    <name evidence="2" type="ORF">OJ997_19295</name>
</gene>
<feature type="region of interest" description="Disordered" evidence="1">
    <location>
        <begin position="372"/>
        <end position="393"/>
    </location>
</feature>
<dbReference type="SUPFAM" id="SSF51445">
    <property type="entry name" value="(Trans)glycosidases"/>
    <property type="match status" value="1"/>
</dbReference>
<dbReference type="EMBL" id="JAPDDP010000036">
    <property type="protein sequence ID" value="MDA0182463.1"/>
    <property type="molecule type" value="Genomic_DNA"/>
</dbReference>